<feature type="region of interest" description="Disordered" evidence="6">
    <location>
        <begin position="195"/>
        <end position="215"/>
    </location>
</feature>
<evidence type="ECO:0000313" key="9">
    <source>
        <dbReference type="Proteomes" id="UP000789831"/>
    </source>
</evidence>
<dbReference type="InterPro" id="IPR046468">
    <property type="entry name" value="Spt20-like_SEP"/>
</dbReference>
<dbReference type="PROSITE" id="PS51421">
    <property type="entry name" value="RAS"/>
    <property type="match status" value="1"/>
</dbReference>
<sequence>MSVEEPAKQSTNSVVLKVGMVGDSQIGKTSLMVKYVEGSFDEDYIQTLGVNFMEKTISIRNTEITFSIWDLGGQREFVNMLPLVCNDAMAILFMFDLSRKSTLNSIKEWYRQARGFNKIAIPFLIGTKYDHFATFPNEEKEEITKQARRFASVMKAPLIFCSTSHSINVQKIFKIVLSKVFDLKCTIPEIVEKVEQQPPPSHSQPQTSAATALLGSQQQQEAPVSGVLASGLKASLFAHIYDDRVDILNTNGTNSFDPDKCKFYRGCLICVFQDHRTNPNPNLTGKWAALRPNSNTLWGDILRMNQAAGGVWTNQTAIELESKLLLAIHPKPDLDSKSTLPGLTPLSVKNDKELPLFIHRDKPKKRKRLLNSLEIELERKNKAELVHLMKTMHPRNRKKFKQDLTQETIFKKNKERKISIPADSNGKQKLLMAQSSQVMDQSRTQRTLMKRMRWEEILTTSDDQKTKCHTILVVYLNFNAKYDMFIYKIKETDFHNFSELQRFIHEIDEDKTVLELKDSRAELTYSFDTEDKWKDFIKQFTVLYGFKNELKFVWSLNEEEEKSLAEALKQIANNIGEITTPEQVPNKDARQLIDKYFSEEPPDHLPQPVYQFTYKDKKQMIALETVQDFINASDVNKKMMDIKKRGPPAVPLISANDTATSFSSGHIRKPPVPNNPISNPPYTQIPTEPGLSMPSTSLNQAATSIIPNTPINQPLVPPVTNTPINQIPIPNMSMNHINPIPNLPMNRVSMPVSNNIPVSVGAISNTTLNQMATPSLPVGAVQQVATPILATQQQIRQVMPGVPMGQYQRISMSPAQLQQLQQRPGMLLPNGNVQQLLLNRGMMVGNPSQINSARMPVSQAAGINTNNVLNSAAGRVLIDGNVFAREQALAIQQQQQQQLRREHFDQVVKKRVR</sequence>
<evidence type="ECO:0000256" key="5">
    <source>
        <dbReference type="ARBA" id="ARBA00023306"/>
    </source>
</evidence>
<dbReference type="InterPro" id="IPR001806">
    <property type="entry name" value="Small_GTPase"/>
</dbReference>
<evidence type="ECO:0000259" key="7">
    <source>
        <dbReference type="Pfam" id="PF12090"/>
    </source>
</evidence>
<dbReference type="InterPro" id="IPR005225">
    <property type="entry name" value="Small_GTP-bd"/>
</dbReference>
<dbReference type="SMART" id="SM00174">
    <property type="entry name" value="RHO"/>
    <property type="match status" value="1"/>
</dbReference>
<dbReference type="PRINTS" id="PR00449">
    <property type="entry name" value="RASTRNSFRMNG"/>
</dbReference>
<comment type="caution">
    <text evidence="8">The sequence shown here is derived from an EMBL/GenBank/DDBJ whole genome shotgun (WGS) entry which is preliminary data.</text>
</comment>
<feature type="domain" description="Spt20-like SEP" evidence="7">
    <location>
        <begin position="259"/>
        <end position="337"/>
    </location>
</feature>
<name>A0A9N8V1J5_9GLOM</name>
<dbReference type="OrthoDB" id="6585768at2759"/>
<dbReference type="Proteomes" id="UP000789831">
    <property type="component" value="Unassembled WGS sequence"/>
</dbReference>
<dbReference type="GO" id="GO:0051301">
    <property type="term" value="P:cell division"/>
    <property type="evidence" value="ECO:0007669"/>
    <property type="project" value="UniProtKB-KW"/>
</dbReference>
<dbReference type="PANTHER" id="PTHR47978">
    <property type="match status" value="1"/>
</dbReference>
<dbReference type="Pfam" id="PF00071">
    <property type="entry name" value="Ras"/>
    <property type="match status" value="1"/>
</dbReference>
<reference evidence="8" key="1">
    <citation type="submission" date="2021-06" db="EMBL/GenBank/DDBJ databases">
        <authorList>
            <person name="Kallberg Y."/>
            <person name="Tangrot J."/>
            <person name="Rosling A."/>
        </authorList>
    </citation>
    <scope>NUCLEOTIDE SEQUENCE</scope>
    <source>
        <strain evidence="8">MT106</strain>
    </source>
</reference>
<evidence type="ECO:0000256" key="6">
    <source>
        <dbReference type="SAM" id="MobiDB-lite"/>
    </source>
</evidence>
<dbReference type="GO" id="GO:0035556">
    <property type="term" value="P:intracellular signal transduction"/>
    <property type="evidence" value="ECO:0007669"/>
    <property type="project" value="UniProtKB-ARBA"/>
</dbReference>
<dbReference type="SMART" id="SM00175">
    <property type="entry name" value="RAB"/>
    <property type="match status" value="1"/>
</dbReference>
<dbReference type="Gene3D" id="3.40.50.300">
    <property type="entry name" value="P-loop containing nucleotide triphosphate hydrolases"/>
    <property type="match status" value="1"/>
</dbReference>
<evidence type="ECO:0000256" key="4">
    <source>
        <dbReference type="ARBA" id="ARBA00023134"/>
    </source>
</evidence>
<dbReference type="Pfam" id="PF12090">
    <property type="entry name" value="Spt20_SEP"/>
    <property type="match status" value="1"/>
</dbReference>
<dbReference type="NCBIfam" id="TIGR00231">
    <property type="entry name" value="small_GTP"/>
    <property type="match status" value="1"/>
</dbReference>
<proteinExistence type="predicted"/>
<organism evidence="8 9">
    <name type="scientific">Ambispora gerdemannii</name>
    <dbReference type="NCBI Taxonomy" id="144530"/>
    <lineage>
        <taxon>Eukaryota</taxon>
        <taxon>Fungi</taxon>
        <taxon>Fungi incertae sedis</taxon>
        <taxon>Mucoromycota</taxon>
        <taxon>Glomeromycotina</taxon>
        <taxon>Glomeromycetes</taxon>
        <taxon>Archaeosporales</taxon>
        <taxon>Ambisporaceae</taxon>
        <taxon>Ambispora</taxon>
    </lineage>
</organism>
<evidence type="ECO:0000256" key="1">
    <source>
        <dbReference type="ARBA" id="ARBA00022618"/>
    </source>
</evidence>
<keyword evidence="2" id="KW-0547">Nucleotide-binding</keyword>
<dbReference type="PROSITE" id="PS51419">
    <property type="entry name" value="RAB"/>
    <property type="match status" value="1"/>
</dbReference>
<dbReference type="GO" id="GO:0010564">
    <property type="term" value="P:regulation of cell cycle process"/>
    <property type="evidence" value="ECO:0007669"/>
    <property type="project" value="UniProtKB-ARBA"/>
</dbReference>
<evidence type="ECO:0000256" key="2">
    <source>
        <dbReference type="ARBA" id="ARBA00022741"/>
    </source>
</evidence>
<dbReference type="GO" id="GO:0005525">
    <property type="term" value="F:GTP binding"/>
    <property type="evidence" value="ECO:0007669"/>
    <property type="project" value="UniProtKB-KW"/>
</dbReference>
<keyword evidence="9" id="KW-1185">Reference proteome</keyword>
<evidence type="ECO:0000256" key="3">
    <source>
        <dbReference type="ARBA" id="ARBA00022776"/>
    </source>
</evidence>
<accession>A0A9N8V1J5</accession>
<dbReference type="EMBL" id="CAJVPL010000019">
    <property type="protein sequence ID" value="CAG8434690.1"/>
    <property type="molecule type" value="Genomic_DNA"/>
</dbReference>
<keyword evidence="5" id="KW-0131">Cell cycle</keyword>
<keyword evidence="4" id="KW-0342">GTP-binding</keyword>
<dbReference type="InterPro" id="IPR017231">
    <property type="entry name" value="Small_GTPase_Tem1/Spg1"/>
</dbReference>
<protein>
    <submittedName>
        <fullName evidence="8">12383_t:CDS:1</fullName>
    </submittedName>
</protein>
<dbReference type="SMART" id="SM00173">
    <property type="entry name" value="RAS"/>
    <property type="match status" value="1"/>
</dbReference>
<gene>
    <name evidence="8" type="ORF">AGERDE_LOCUS398</name>
</gene>
<dbReference type="InterPro" id="IPR027417">
    <property type="entry name" value="P-loop_NTPase"/>
</dbReference>
<dbReference type="CDD" id="cd04128">
    <property type="entry name" value="Spg1"/>
    <property type="match status" value="1"/>
</dbReference>
<dbReference type="GO" id="GO:0005816">
    <property type="term" value="C:spindle pole body"/>
    <property type="evidence" value="ECO:0007669"/>
    <property type="project" value="UniProtKB-ARBA"/>
</dbReference>
<keyword evidence="1" id="KW-0132">Cell division</keyword>
<dbReference type="GO" id="GO:0003924">
    <property type="term" value="F:GTPase activity"/>
    <property type="evidence" value="ECO:0007669"/>
    <property type="project" value="InterPro"/>
</dbReference>
<dbReference type="SUPFAM" id="SSF52540">
    <property type="entry name" value="P-loop containing nucleoside triphosphate hydrolases"/>
    <property type="match status" value="1"/>
</dbReference>
<dbReference type="FunFam" id="3.40.50.300:FF:000330">
    <property type="entry name" value="Septum-promoting GTP-binding protein 1"/>
    <property type="match status" value="1"/>
</dbReference>
<dbReference type="AlphaFoldDB" id="A0A9N8V1J5"/>
<evidence type="ECO:0000313" key="8">
    <source>
        <dbReference type="EMBL" id="CAG8434690.1"/>
    </source>
</evidence>
<keyword evidence="3" id="KW-0498">Mitosis</keyword>